<keyword evidence="1" id="KW-1133">Transmembrane helix</keyword>
<feature type="transmembrane region" description="Helical" evidence="1">
    <location>
        <begin position="21"/>
        <end position="41"/>
    </location>
</feature>
<dbReference type="STRING" id="83765.SAMN05660284_02527"/>
<proteinExistence type="predicted"/>
<name>A0A1I5CZH3_9NEIS</name>
<accession>A0A1I5CZH3</accession>
<evidence type="ECO:0000313" key="2">
    <source>
        <dbReference type="EMBL" id="SFN92358.1"/>
    </source>
</evidence>
<evidence type="ECO:0000313" key="3">
    <source>
        <dbReference type="Proteomes" id="UP000242869"/>
    </source>
</evidence>
<dbReference type="AlphaFoldDB" id="A0A1I5CZH3"/>
<organism evidence="2 3">
    <name type="scientific">Formivibrio citricus</name>
    <dbReference type="NCBI Taxonomy" id="83765"/>
    <lineage>
        <taxon>Bacteria</taxon>
        <taxon>Pseudomonadati</taxon>
        <taxon>Pseudomonadota</taxon>
        <taxon>Betaproteobacteria</taxon>
        <taxon>Neisseriales</taxon>
        <taxon>Chitinibacteraceae</taxon>
        <taxon>Formivibrio</taxon>
    </lineage>
</organism>
<protein>
    <submittedName>
        <fullName evidence="2">Uncharacterized protein</fullName>
    </submittedName>
</protein>
<keyword evidence="1" id="KW-0812">Transmembrane</keyword>
<reference evidence="3" key="1">
    <citation type="submission" date="2016-10" db="EMBL/GenBank/DDBJ databases">
        <authorList>
            <person name="Varghese N."/>
            <person name="Submissions S."/>
        </authorList>
    </citation>
    <scope>NUCLEOTIDE SEQUENCE [LARGE SCALE GENOMIC DNA]</scope>
    <source>
        <strain evidence="3">DSM 6150</strain>
    </source>
</reference>
<gene>
    <name evidence="2" type="ORF">SAMN05660284_02527</name>
</gene>
<dbReference type="Proteomes" id="UP000242869">
    <property type="component" value="Unassembled WGS sequence"/>
</dbReference>
<evidence type="ECO:0000256" key="1">
    <source>
        <dbReference type="SAM" id="Phobius"/>
    </source>
</evidence>
<keyword evidence="3" id="KW-1185">Reference proteome</keyword>
<keyword evidence="1" id="KW-0472">Membrane</keyword>
<sequence length="82" mass="9001">MARKRKDSGLLEIALHGRWPVAASISGGALALAYIILPQILRGRAVGPICVAYSPYAMRPITLRKSDTYAGCRGRWRCDDVE</sequence>
<dbReference type="EMBL" id="FOVE01000022">
    <property type="protein sequence ID" value="SFN92358.1"/>
    <property type="molecule type" value="Genomic_DNA"/>
</dbReference>